<keyword evidence="2" id="KW-0378">Hydrolase</keyword>
<evidence type="ECO:0000256" key="4">
    <source>
        <dbReference type="ARBA" id="ARBA00022840"/>
    </source>
</evidence>
<keyword evidence="7" id="KW-1185">Reference proteome</keyword>
<organism evidence="6 7">
    <name type="scientific">Mycena indigotica</name>
    <dbReference type="NCBI Taxonomy" id="2126181"/>
    <lineage>
        <taxon>Eukaryota</taxon>
        <taxon>Fungi</taxon>
        <taxon>Dikarya</taxon>
        <taxon>Basidiomycota</taxon>
        <taxon>Agaricomycotina</taxon>
        <taxon>Agaricomycetes</taxon>
        <taxon>Agaricomycetidae</taxon>
        <taxon>Agaricales</taxon>
        <taxon>Marasmiineae</taxon>
        <taxon>Mycenaceae</taxon>
        <taxon>Mycena</taxon>
    </lineage>
</organism>
<dbReference type="Pfam" id="PF21188">
    <property type="entry name" value="BRR2_plug"/>
    <property type="match status" value="1"/>
</dbReference>
<dbReference type="InterPro" id="IPR041094">
    <property type="entry name" value="Brr2_helicase_PWI"/>
</dbReference>
<dbReference type="OrthoDB" id="3201040at2759"/>
<sequence length="471" mass="53882">MVLETLKNEKLKDFDKKREIEEILSVSVNNEQFSQLVSLSKKITDYGAEDETSGDPDVKNMELDDEVGVAVVFDEKEEQDDDEEEWFDIGDDFQQQKSTLTQSPLPRKQPPFSILDSESSLRDCENQLIELFEYQSFHITTRFLKNRDVIVWCTKLMRSNADERVNVEVAMRERGAGKSKPSDAMDVDEQKHDVPKTATLAPRNGPWIRGTSLHGRAQTRYTNLVRLIIIDEIHLLHDERGLVLESIIARTIRRMEQTTEYVRLVGLSATPPNYQDVATFLRVDDKKGLFYFDSTYRPCGLQQQFIGVTEMKAIKRYQITNEVCYEKVLDQAGKNQTLVFVHSRKEIAKTAKFLRDMATEKETITQFVKPNAAVREILAEEVNNVKDSNLRDLLPFGFGFHLECLVKTVASLKSCSPTDPCRSLFVLQHSLGVNLPAHTVIIKSTQIYNHEKGRWVELSSQDVLQMIGRAG</sequence>
<dbReference type="InterPro" id="IPR011545">
    <property type="entry name" value="DEAD/DEAH_box_helicase_dom"/>
</dbReference>
<protein>
    <submittedName>
        <fullName evidence="6">Sec63-domain-containing protein</fullName>
    </submittedName>
</protein>
<dbReference type="Gene3D" id="3.40.50.300">
    <property type="entry name" value="P-loop containing nucleotide triphosphate hydrolases"/>
    <property type="match status" value="2"/>
</dbReference>
<dbReference type="Proteomes" id="UP000636479">
    <property type="component" value="Unassembled WGS sequence"/>
</dbReference>
<dbReference type="InterPro" id="IPR050474">
    <property type="entry name" value="Hel308_SKI2-like"/>
</dbReference>
<dbReference type="GO" id="GO:0016787">
    <property type="term" value="F:hydrolase activity"/>
    <property type="evidence" value="ECO:0007669"/>
    <property type="project" value="UniProtKB-KW"/>
</dbReference>
<dbReference type="SUPFAM" id="SSF52540">
    <property type="entry name" value="P-loop containing nucleoside triphosphate hydrolases"/>
    <property type="match status" value="1"/>
</dbReference>
<gene>
    <name evidence="6" type="ORF">MIND_00180300</name>
</gene>
<evidence type="ECO:0000256" key="1">
    <source>
        <dbReference type="ARBA" id="ARBA00022741"/>
    </source>
</evidence>
<dbReference type="PANTHER" id="PTHR47961">
    <property type="entry name" value="DNA POLYMERASE THETA, PUTATIVE (AFU_ORTHOLOGUE AFUA_1G05260)-RELATED"/>
    <property type="match status" value="1"/>
</dbReference>
<evidence type="ECO:0000259" key="5">
    <source>
        <dbReference type="PROSITE" id="PS51192"/>
    </source>
</evidence>
<keyword evidence="4" id="KW-0067">ATP-binding</keyword>
<accession>A0A8H6T436</accession>
<dbReference type="PROSITE" id="PS51192">
    <property type="entry name" value="HELICASE_ATP_BIND_1"/>
    <property type="match status" value="1"/>
</dbReference>
<name>A0A8H6T436_9AGAR</name>
<dbReference type="PANTHER" id="PTHR47961:SF4">
    <property type="entry name" value="ACTIVATING SIGNAL COINTEGRATOR 1 COMPLEX SUBUNIT 3"/>
    <property type="match status" value="1"/>
</dbReference>
<evidence type="ECO:0000313" key="6">
    <source>
        <dbReference type="EMBL" id="KAF7311705.1"/>
    </source>
</evidence>
<dbReference type="EMBL" id="JACAZF010000002">
    <property type="protein sequence ID" value="KAF7311705.1"/>
    <property type="molecule type" value="Genomic_DNA"/>
</dbReference>
<dbReference type="GO" id="GO:0000712">
    <property type="term" value="P:resolution of meiotic recombination intermediates"/>
    <property type="evidence" value="ECO:0007669"/>
    <property type="project" value="TreeGrafter"/>
</dbReference>
<dbReference type="InterPro" id="IPR048863">
    <property type="entry name" value="BRR2_plug"/>
</dbReference>
<dbReference type="Pfam" id="PF00270">
    <property type="entry name" value="DEAD"/>
    <property type="match status" value="1"/>
</dbReference>
<dbReference type="GO" id="GO:0003678">
    <property type="term" value="F:DNA helicase activity"/>
    <property type="evidence" value="ECO:0007669"/>
    <property type="project" value="TreeGrafter"/>
</dbReference>
<dbReference type="GO" id="GO:0003676">
    <property type="term" value="F:nucleic acid binding"/>
    <property type="evidence" value="ECO:0007669"/>
    <property type="project" value="InterPro"/>
</dbReference>
<dbReference type="InterPro" id="IPR014001">
    <property type="entry name" value="Helicase_ATP-bd"/>
</dbReference>
<dbReference type="GO" id="GO:0005634">
    <property type="term" value="C:nucleus"/>
    <property type="evidence" value="ECO:0007669"/>
    <property type="project" value="TreeGrafter"/>
</dbReference>
<comment type="caution">
    <text evidence="6">The sequence shown here is derived from an EMBL/GenBank/DDBJ whole genome shotgun (WGS) entry which is preliminary data.</text>
</comment>
<proteinExistence type="predicted"/>
<dbReference type="InterPro" id="IPR027417">
    <property type="entry name" value="P-loop_NTPase"/>
</dbReference>
<dbReference type="GeneID" id="59341234"/>
<evidence type="ECO:0000256" key="3">
    <source>
        <dbReference type="ARBA" id="ARBA00022806"/>
    </source>
</evidence>
<evidence type="ECO:0000313" key="7">
    <source>
        <dbReference type="Proteomes" id="UP000636479"/>
    </source>
</evidence>
<feature type="domain" description="Helicase ATP-binding" evidence="5">
    <location>
        <begin position="214"/>
        <end position="289"/>
    </location>
</feature>
<keyword evidence="3" id="KW-0347">Helicase</keyword>
<evidence type="ECO:0000256" key="2">
    <source>
        <dbReference type="ARBA" id="ARBA00022801"/>
    </source>
</evidence>
<dbReference type="RefSeq" id="XP_037223813.1">
    <property type="nucleotide sequence ID" value="XM_037358718.1"/>
</dbReference>
<dbReference type="Pfam" id="PF18149">
    <property type="entry name" value="Helicase_PWI"/>
    <property type="match status" value="1"/>
</dbReference>
<keyword evidence="1" id="KW-0547">Nucleotide-binding</keyword>
<dbReference type="AlphaFoldDB" id="A0A8H6T436"/>
<dbReference type="GO" id="GO:0005524">
    <property type="term" value="F:ATP binding"/>
    <property type="evidence" value="ECO:0007669"/>
    <property type="project" value="UniProtKB-KW"/>
</dbReference>
<reference evidence="6" key="1">
    <citation type="submission" date="2020-05" db="EMBL/GenBank/DDBJ databases">
        <title>Mycena genomes resolve the evolution of fungal bioluminescence.</title>
        <authorList>
            <person name="Tsai I.J."/>
        </authorList>
    </citation>
    <scope>NUCLEOTIDE SEQUENCE</scope>
    <source>
        <strain evidence="6">171206Taipei</strain>
    </source>
</reference>